<accession>A0ABP9Y176</accession>
<proteinExistence type="predicted"/>
<keyword evidence="2" id="KW-1185">Reference proteome</keyword>
<evidence type="ECO:0000313" key="2">
    <source>
        <dbReference type="Proteomes" id="UP001476247"/>
    </source>
</evidence>
<gene>
    <name evidence="1" type="ORF">HPULCUR_005729</name>
</gene>
<reference evidence="1 2" key="1">
    <citation type="submission" date="2024-04" db="EMBL/GenBank/DDBJ databases">
        <title>genome sequences of Mucor flavus KT1a and Helicostylum pulchrum KT1b strains isolation_sourced from the surface of a dry-aged beef.</title>
        <authorList>
            <person name="Toyotome T."/>
            <person name="Hosono M."/>
            <person name="Torimaru M."/>
            <person name="Fukuda K."/>
            <person name="Mikami N."/>
        </authorList>
    </citation>
    <scope>NUCLEOTIDE SEQUENCE [LARGE SCALE GENOMIC DNA]</scope>
    <source>
        <strain evidence="1 2">KT1b</strain>
    </source>
</reference>
<comment type="caution">
    <text evidence="1">The sequence shown here is derived from an EMBL/GenBank/DDBJ whole genome shotgun (WGS) entry which is preliminary data.</text>
</comment>
<evidence type="ECO:0000313" key="1">
    <source>
        <dbReference type="EMBL" id="GAA5800303.1"/>
    </source>
</evidence>
<dbReference type="EMBL" id="BAABUJ010000015">
    <property type="protein sequence ID" value="GAA5800303.1"/>
    <property type="molecule type" value="Genomic_DNA"/>
</dbReference>
<sequence>MLVLSDLLKALPPLRCHKSWSGLWLMDTPLRVAVNNSTYQTDAQSTATVVAKKNLASSFSIRCQPTRVYKQLQESTRGLKWISAIAKFMPTNAIEYARASL</sequence>
<dbReference type="Proteomes" id="UP001476247">
    <property type="component" value="Unassembled WGS sequence"/>
</dbReference>
<protein>
    <submittedName>
        <fullName evidence="1">Uncharacterized protein</fullName>
    </submittedName>
</protein>
<name>A0ABP9Y176_9FUNG</name>
<organism evidence="1 2">
    <name type="scientific">Helicostylum pulchrum</name>
    <dbReference type="NCBI Taxonomy" id="562976"/>
    <lineage>
        <taxon>Eukaryota</taxon>
        <taxon>Fungi</taxon>
        <taxon>Fungi incertae sedis</taxon>
        <taxon>Mucoromycota</taxon>
        <taxon>Mucoromycotina</taxon>
        <taxon>Mucoromycetes</taxon>
        <taxon>Mucorales</taxon>
        <taxon>Mucorineae</taxon>
        <taxon>Mucoraceae</taxon>
        <taxon>Helicostylum</taxon>
    </lineage>
</organism>